<reference evidence="1 2" key="1">
    <citation type="submission" date="2023-07" db="EMBL/GenBank/DDBJ databases">
        <title>Genomic Encyclopedia of Type Strains, Phase IV (KMG-IV): sequencing the most valuable type-strain genomes for metagenomic binning, comparative biology and taxonomic classification.</title>
        <authorList>
            <person name="Goeker M."/>
        </authorList>
    </citation>
    <scope>NUCLEOTIDE SEQUENCE [LARGE SCALE GENOMIC DNA]</scope>
    <source>
        <strain evidence="1 2">DSM 9768</strain>
    </source>
</reference>
<comment type="caution">
    <text evidence="1">The sequence shown here is derived from an EMBL/GenBank/DDBJ whole genome shotgun (WGS) entry which is preliminary data.</text>
</comment>
<dbReference type="RefSeq" id="WP_370875984.1">
    <property type="nucleotide sequence ID" value="NZ_JAUSUG010000005.1"/>
</dbReference>
<accession>A0ABT9ZW20</accession>
<gene>
    <name evidence="1" type="ORF">J2S74_001695</name>
</gene>
<dbReference type="Proteomes" id="UP001230005">
    <property type="component" value="Unassembled WGS sequence"/>
</dbReference>
<name>A0ABT9ZW20_9BACI</name>
<dbReference type="InterPro" id="IPR015064">
    <property type="entry name" value="Sda"/>
</dbReference>
<proteinExistence type="predicted"/>
<dbReference type="Pfam" id="PF08970">
    <property type="entry name" value="Sda"/>
    <property type="match status" value="1"/>
</dbReference>
<sequence>MGRQGAMRYLSDALLLETYEKAQELKLSEEFISLIQQEIERRAIKDKRSMTS</sequence>
<evidence type="ECO:0000313" key="2">
    <source>
        <dbReference type="Proteomes" id="UP001230005"/>
    </source>
</evidence>
<dbReference type="InterPro" id="IPR036916">
    <property type="entry name" value="Sda_sf"/>
</dbReference>
<organism evidence="1 2">
    <name type="scientific">Evansella vedderi</name>
    <dbReference type="NCBI Taxonomy" id="38282"/>
    <lineage>
        <taxon>Bacteria</taxon>
        <taxon>Bacillati</taxon>
        <taxon>Bacillota</taxon>
        <taxon>Bacilli</taxon>
        <taxon>Bacillales</taxon>
        <taxon>Bacillaceae</taxon>
        <taxon>Evansella</taxon>
    </lineage>
</organism>
<evidence type="ECO:0000313" key="1">
    <source>
        <dbReference type="EMBL" id="MDQ0254320.1"/>
    </source>
</evidence>
<dbReference type="EMBL" id="JAUSUG010000005">
    <property type="protein sequence ID" value="MDQ0254320.1"/>
    <property type="molecule type" value="Genomic_DNA"/>
</dbReference>
<dbReference type="SUPFAM" id="SSF100985">
    <property type="entry name" value="Sporulation inhibitor Sda"/>
    <property type="match status" value="1"/>
</dbReference>
<dbReference type="Gene3D" id="1.10.287.1100">
    <property type="entry name" value="Sporulation inhibitor A"/>
    <property type="match status" value="1"/>
</dbReference>
<protein>
    <submittedName>
        <fullName evidence="1">Developmental checkpoint coupling sporulation initiation to replication initiation</fullName>
    </submittedName>
</protein>
<keyword evidence="2" id="KW-1185">Reference proteome</keyword>